<feature type="transmembrane region" description="Helical" evidence="2">
    <location>
        <begin position="6"/>
        <end position="26"/>
    </location>
</feature>
<protein>
    <recommendedName>
        <fullName evidence="5">DUF2802 domain-containing protein</fullName>
    </recommendedName>
</protein>
<accession>A0AB94IM14</accession>
<evidence type="ECO:0000313" key="4">
    <source>
        <dbReference type="Proteomes" id="UP000018877"/>
    </source>
</evidence>
<keyword evidence="1" id="KW-0175">Coiled coil</keyword>
<evidence type="ECO:0000256" key="2">
    <source>
        <dbReference type="SAM" id="Phobius"/>
    </source>
</evidence>
<reference evidence="3 4" key="1">
    <citation type="journal article" date="2014" name="Environ. Microbiol.">
        <title>The nitrate-ammonifying and nosZ-carrying bacterium Bacillus vireti is a potent source and sink for nitric and nitrous oxide under high nitrate conditions.</title>
        <authorList>
            <person name="Mania D."/>
            <person name="Heylen K."/>
            <person name="van Spanning R.J."/>
            <person name="Frostegard A."/>
        </authorList>
    </citation>
    <scope>NUCLEOTIDE SEQUENCE [LARGE SCALE GENOMIC DNA]</scope>
    <source>
        <strain evidence="3 4">LMG 21834</strain>
    </source>
</reference>
<evidence type="ECO:0000256" key="1">
    <source>
        <dbReference type="SAM" id="Coils"/>
    </source>
</evidence>
<proteinExistence type="predicted"/>
<dbReference type="RefSeq" id="WP_024029022.1">
    <property type="nucleotide sequence ID" value="NZ_ALAN01000077.1"/>
</dbReference>
<name>A0AB94IM14_9BACI</name>
<keyword evidence="2" id="KW-0812">Transmembrane</keyword>
<feature type="coiled-coil region" evidence="1">
    <location>
        <begin position="62"/>
        <end position="89"/>
    </location>
</feature>
<evidence type="ECO:0000313" key="3">
    <source>
        <dbReference type="EMBL" id="ETI68107.1"/>
    </source>
</evidence>
<evidence type="ECO:0008006" key="5">
    <source>
        <dbReference type="Google" id="ProtNLM"/>
    </source>
</evidence>
<keyword evidence="2" id="KW-1133">Transmembrane helix</keyword>
<keyword evidence="2" id="KW-0472">Membrane</keyword>
<organism evidence="3 4">
    <name type="scientific">Neobacillus vireti LMG 21834</name>
    <dbReference type="NCBI Taxonomy" id="1131730"/>
    <lineage>
        <taxon>Bacteria</taxon>
        <taxon>Bacillati</taxon>
        <taxon>Bacillota</taxon>
        <taxon>Bacilli</taxon>
        <taxon>Bacillales</taxon>
        <taxon>Bacillaceae</taxon>
        <taxon>Neobacillus</taxon>
    </lineage>
</organism>
<sequence>MQKYVIEILLGLNLIGVIYLAIRVSFNNKFDPQQKLHQKINDNQKQITREITELKIALNHLHKTFQQESEQWRSERQALEASIKAARKSNIGQNLLLNDRYKEIFDLQAQGFSVDQIAKKLEKGSGEVAFILQLAAQART</sequence>
<dbReference type="Pfam" id="PF19610">
    <property type="entry name" value="DUF6115"/>
    <property type="match status" value="1"/>
</dbReference>
<keyword evidence="4" id="KW-1185">Reference proteome</keyword>
<dbReference type="InterPro" id="IPR046118">
    <property type="entry name" value="DUF6115"/>
</dbReference>
<comment type="caution">
    <text evidence="3">The sequence shown here is derived from an EMBL/GenBank/DDBJ whole genome shotgun (WGS) entry which is preliminary data.</text>
</comment>
<dbReference type="Proteomes" id="UP000018877">
    <property type="component" value="Unassembled WGS sequence"/>
</dbReference>
<dbReference type="EMBL" id="ALAN01000077">
    <property type="protein sequence ID" value="ETI68107.1"/>
    <property type="molecule type" value="Genomic_DNA"/>
</dbReference>
<gene>
    <name evidence="3" type="ORF">BAVI_14194</name>
</gene>
<dbReference type="AlphaFoldDB" id="A0AB94IM14"/>